<feature type="region of interest" description="Disordered" evidence="1">
    <location>
        <begin position="221"/>
        <end position="274"/>
    </location>
</feature>
<keyword evidence="3" id="KW-1185">Reference proteome</keyword>
<comment type="caution">
    <text evidence="2">The sequence shown here is derived from an EMBL/GenBank/DDBJ whole genome shotgun (WGS) entry which is preliminary data.</text>
</comment>
<evidence type="ECO:0000313" key="3">
    <source>
        <dbReference type="Proteomes" id="UP001500253"/>
    </source>
</evidence>
<name>A0ABP5SAW2_9ACTN</name>
<evidence type="ECO:0000313" key="2">
    <source>
        <dbReference type="EMBL" id="GAA2326260.1"/>
    </source>
</evidence>
<dbReference type="RefSeq" id="WP_346172763.1">
    <property type="nucleotide sequence ID" value="NZ_BAAASD010000001.1"/>
</dbReference>
<gene>
    <name evidence="2" type="ORF">GCM10010246_04690</name>
</gene>
<proteinExistence type="predicted"/>
<dbReference type="Proteomes" id="UP001500253">
    <property type="component" value="Unassembled WGS sequence"/>
</dbReference>
<organism evidence="2 3">
    <name type="scientific">Streptomyces cuspidosporus</name>
    <dbReference type="NCBI Taxonomy" id="66882"/>
    <lineage>
        <taxon>Bacteria</taxon>
        <taxon>Bacillati</taxon>
        <taxon>Actinomycetota</taxon>
        <taxon>Actinomycetes</taxon>
        <taxon>Kitasatosporales</taxon>
        <taxon>Streptomycetaceae</taxon>
        <taxon>Streptomyces</taxon>
    </lineage>
</organism>
<feature type="compositionally biased region" description="Polar residues" evidence="1">
    <location>
        <begin position="230"/>
        <end position="242"/>
    </location>
</feature>
<evidence type="ECO:0000256" key="1">
    <source>
        <dbReference type="SAM" id="MobiDB-lite"/>
    </source>
</evidence>
<accession>A0ABP5SAW2</accession>
<sequence>MAERLGQMIVDRCGWGDVTVKWVANDQARLVPKNRAWWIGITVGISVQMWAGRTLDDGTYGDPTAQSPQLWASDHDAVIDAARQLRDQMEGVERPGAVAEWPSAVARAEEITARDQSVPHSWEYQAVRRILAVTLAGLARRQQVPVHAVTAASLLEHLDRGPSAVCAFVDELGLSSSSATEPAAGEWAWLTRPWPAEPSANSSGGMPRGIGPGSLSPLSWCAPAGPPWRSTGQSSRQTTQKSEAPLRASCGPWRISHDIPEAGRGGVLFHAEEP</sequence>
<reference evidence="3" key="1">
    <citation type="journal article" date="2019" name="Int. J. Syst. Evol. Microbiol.">
        <title>The Global Catalogue of Microorganisms (GCM) 10K type strain sequencing project: providing services to taxonomists for standard genome sequencing and annotation.</title>
        <authorList>
            <consortium name="The Broad Institute Genomics Platform"/>
            <consortium name="The Broad Institute Genome Sequencing Center for Infectious Disease"/>
            <person name="Wu L."/>
            <person name="Ma J."/>
        </authorList>
    </citation>
    <scope>NUCLEOTIDE SEQUENCE [LARGE SCALE GENOMIC DNA]</scope>
    <source>
        <strain evidence="3">JCM 4316</strain>
    </source>
</reference>
<protein>
    <submittedName>
        <fullName evidence="2">Uncharacterized protein</fullName>
    </submittedName>
</protein>
<dbReference type="EMBL" id="BAAASD010000001">
    <property type="protein sequence ID" value="GAA2326260.1"/>
    <property type="molecule type" value="Genomic_DNA"/>
</dbReference>